<proteinExistence type="predicted"/>
<dbReference type="RefSeq" id="WP_199114919.1">
    <property type="nucleotide sequence ID" value="NZ_JAELVQ010000009.1"/>
</dbReference>
<feature type="transmembrane region" description="Helical" evidence="6">
    <location>
        <begin position="402"/>
        <end position="426"/>
    </location>
</feature>
<keyword evidence="2" id="KW-1003">Cell membrane</keyword>
<dbReference type="InterPro" id="IPR002797">
    <property type="entry name" value="Polysacc_synth"/>
</dbReference>
<gene>
    <name evidence="7" type="ORF">JF259_08645</name>
</gene>
<feature type="transmembrane region" description="Helical" evidence="6">
    <location>
        <begin position="438"/>
        <end position="458"/>
    </location>
</feature>
<dbReference type="AlphaFoldDB" id="A0A8J7IW66"/>
<protein>
    <submittedName>
        <fullName evidence="7">Oligosaccharide flippase family protein</fullName>
    </submittedName>
</protein>
<feature type="transmembrane region" description="Helical" evidence="6">
    <location>
        <begin position="350"/>
        <end position="370"/>
    </location>
</feature>
<sequence length="506" mass="56959">MGAVNKNIIANIIGRGLSMISVFIFIPIYISILGAKMYGVISFYVILQGILIFADAGLTATLKRELAKGDDSFESRFTKFKILRSIEVIYIFIVFLIGFSIFCGSDFIVDSWLNIEDLDFQSTKSGIQLMGIALGFNFLSTLYQGGVIGLEKQIASNFLQIVWGVLKNGGVIIAVLLIDKSLTVFFGWQLIINILYVIILRIFLLKVLKKKDRFKWVIKTDFKILKSVWKYAVGMFIIAVIASINSQFDKIVLSSYLVVSELTIYTVAYSLSTIPVVLSGPIATAIFPRLTQYFDRKNNVKLYRVFNNSFNLVLLLATTAGTILAFYSGYFLEIWTQNKEIAIKGALPATFLLLSQVLLSLQVIPFYLALAKGNTKINIIVGLLGIITLIPIIIVVAKYYDIVIVALTTFLYYLIITPIYIGVIVYKLTNLNCYKWGLNNLVKPIIIIVLGSSIFYFINLKLDLNFILKGLYILITSIAVFIISFSLTFKIKLKNIFKFIKNELFT</sequence>
<feature type="transmembrane region" description="Helical" evidence="6">
    <location>
        <begin position="184"/>
        <end position="208"/>
    </location>
</feature>
<feature type="transmembrane region" description="Helical" evidence="6">
    <location>
        <begin position="38"/>
        <end position="58"/>
    </location>
</feature>
<comment type="subcellular location">
    <subcellularLocation>
        <location evidence="1">Cell membrane</location>
        <topology evidence="1">Multi-pass membrane protein</topology>
    </subcellularLocation>
</comment>
<evidence type="ECO:0000256" key="1">
    <source>
        <dbReference type="ARBA" id="ARBA00004651"/>
    </source>
</evidence>
<reference evidence="7" key="1">
    <citation type="submission" date="2020-12" db="EMBL/GenBank/DDBJ databases">
        <title>Snuella sp. nov., isolated from sediment in Incheon.</title>
        <authorList>
            <person name="Kim W."/>
        </authorList>
    </citation>
    <scope>NUCLEOTIDE SEQUENCE</scope>
    <source>
        <strain evidence="7">CAU 1569</strain>
    </source>
</reference>
<feature type="transmembrane region" description="Helical" evidence="6">
    <location>
        <begin position="377"/>
        <end position="396"/>
    </location>
</feature>
<organism evidence="7 8">
    <name type="scientific">Snuella sedimenti</name>
    <dbReference type="NCBI Taxonomy" id="2798802"/>
    <lineage>
        <taxon>Bacteria</taxon>
        <taxon>Pseudomonadati</taxon>
        <taxon>Bacteroidota</taxon>
        <taxon>Flavobacteriia</taxon>
        <taxon>Flavobacteriales</taxon>
        <taxon>Flavobacteriaceae</taxon>
        <taxon>Snuella</taxon>
    </lineage>
</organism>
<dbReference type="GO" id="GO:0005886">
    <property type="term" value="C:plasma membrane"/>
    <property type="evidence" value="ECO:0007669"/>
    <property type="project" value="UniProtKB-SubCell"/>
</dbReference>
<dbReference type="Pfam" id="PF01943">
    <property type="entry name" value="Polysacc_synt"/>
    <property type="match status" value="1"/>
</dbReference>
<evidence type="ECO:0000256" key="6">
    <source>
        <dbReference type="SAM" id="Phobius"/>
    </source>
</evidence>
<evidence type="ECO:0000256" key="4">
    <source>
        <dbReference type="ARBA" id="ARBA00022989"/>
    </source>
</evidence>
<keyword evidence="8" id="KW-1185">Reference proteome</keyword>
<keyword evidence="5 6" id="KW-0472">Membrane</keyword>
<feature type="transmembrane region" description="Helical" evidence="6">
    <location>
        <begin position="157"/>
        <end position="178"/>
    </location>
</feature>
<feature type="transmembrane region" description="Helical" evidence="6">
    <location>
        <begin position="309"/>
        <end position="330"/>
    </location>
</feature>
<feature type="transmembrane region" description="Helical" evidence="6">
    <location>
        <begin position="129"/>
        <end position="150"/>
    </location>
</feature>
<evidence type="ECO:0000313" key="7">
    <source>
        <dbReference type="EMBL" id="MBJ6368155.1"/>
    </source>
</evidence>
<comment type="caution">
    <text evidence="7">The sequence shown here is derived from an EMBL/GenBank/DDBJ whole genome shotgun (WGS) entry which is preliminary data.</text>
</comment>
<keyword evidence="3 6" id="KW-0812">Transmembrane</keyword>
<feature type="transmembrane region" description="Helical" evidence="6">
    <location>
        <begin position="470"/>
        <end position="489"/>
    </location>
</feature>
<dbReference type="EMBL" id="JAELVQ010000009">
    <property type="protein sequence ID" value="MBJ6368155.1"/>
    <property type="molecule type" value="Genomic_DNA"/>
</dbReference>
<evidence type="ECO:0000256" key="2">
    <source>
        <dbReference type="ARBA" id="ARBA00022475"/>
    </source>
</evidence>
<feature type="transmembrane region" description="Helical" evidence="6">
    <location>
        <begin position="12"/>
        <end position="32"/>
    </location>
</feature>
<name>A0A8J7IW66_9FLAO</name>
<feature type="transmembrane region" description="Helical" evidence="6">
    <location>
        <begin position="228"/>
        <end position="248"/>
    </location>
</feature>
<dbReference type="Proteomes" id="UP000610931">
    <property type="component" value="Unassembled WGS sequence"/>
</dbReference>
<feature type="transmembrane region" description="Helical" evidence="6">
    <location>
        <begin position="88"/>
        <end position="109"/>
    </location>
</feature>
<evidence type="ECO:0000256" key="3">
    <source>
        <dbReference type="ARBA" id="ARBA00022692"/>
    </source>
</evidence>
<keyword evidence="4 6" id="KW-1133">Transmembrane helix</keyword>
<dbReference type="PANTHER" id="PTHR30250">
    <property type="entry name" value="PST FAMILY PREDICTED COLANIC ACID TRANSPORTER"/>
    <property type="match status" value="1"/>
</dbReference>
<evidence type="ECO:0000256" key="5">
    <source>
        <dbReference type="ARBA" id="ARBA00023136"/>
    </source>
</evidence>
<evidence type="ECO:0000313" key="8">
    <source>
        <dbReference type="Proteomes" id="UP000610931"/>
    </source>
</evidence>
<feature type="transmembrane region" description="Helical" evidence="6">
    <location>
        <begin position="268"/>
        <end position="288"/>
    </location>
</feature>
<accession>A0A8J7IW66</accession>
<dbReference type="InterPro" id="IPR050833">
    <property type="entry name" value="Poly_Biosynth_Transport"/>
</dbReference>
<dbReference type="PANTHER" id="PTHR30250:SF26">
    <property type="entry name" value="PSMA PROTEIN"/>
    <property type="match status" value="1"/>
</dbReference>